<dbReference type="SUPFAM" id="SSF52058">
    <property type="entry name" value="L domain-like"/>
    <property type="match status" value="2"/>
</dbReference>
<dbReference type="Proteomes" id="UP001470230">
    <property type="component" value="Unassembled WGS sequence"/>
</dbReference>
<dbReference type="PANTHER" id="PTHR45661:SF3">
    <property type="entry name" value="IG-LIKE DOMAIN-CONTAINING PROTEIN"/>
    <property type="match status" value="1"/>
</dbReference>
<dbReference type="EMBL" id="JAPFFF010000005">
    <property type="protein sequence ID" value="KAK8890751.1"/>
    <property type="molecule type" value="Genomic_DNA"/>
</dbReference>
<evidence type="ECO:0000313" key="2">
    <source>
        <dbReference type="Proteomes" id="UP001470230"/>
    </source>
</evidence>
<dbReference type="Pfam" id="PF13306">
    <property type="entry name" value="LRR_5"/>
    <property type="match status" value="3"/>
</dbReference>
<dbReference type="InterPro" id="IPR053139">
    <property type="entry name" value="Surface_bspA-like"/>
</dbReference>
<organism evidence="1 2">
    <name type="scientific">Tritrichomonas musculus</name>
    <dbReference type="NCBI Taxonomy" id="1915356"/>
    <lineage>
        <taxon>Eukaryota</taxon>
        <taxon>Metamonada</taxon>
        <taxon>Parabasalia</taxon>
        <taxon>Tritrichomonadida</taxon>
        <taxon>Tritrichomonadidae</taxon>
        <taxon>Tritrichomonas</taxon>
    </lineage>
</organism>
<gene>
    <name evidence="1" type="ORF">M9Y10_035536</name>
</gene>
<proteinExistence type="predicted"/>
<protein>
    <recommendedName>
        <fullName evidence="3">Surface antigen BspA-like</fullName>
    </recommendedName>
</protein>
<evidence type="ECO:0008006" key="3">
    <source>
        <dbReference type="Google" id="ProtNLM"/>
    </source>
</evidence>
<dbReference type="Gene3D" id="3.80.10.10">
    <property type="entry name" value="Ribonuclease Inhibitor"/>
    <property type="match status" value="3"/>
</dbReference>
<evidence type="ECO:0000313" key="1">
    <source>
        <dbReference type="EMBL" id="KAK8890751.1"/>
    </source>
</evidence>
<reference evidence="1 2" key="1">
    <citation type="submission" date="2024-04" db="EMBL/GenBank/DDBJ databases">
        <title>Tritrichomonas musculus Genome.</title>
        <authorList>
            <person name="Alves-Ferreira E."/>
            <person name="Grigg M."/>
            <person name="Lorenzi H."/>
            <person name="Galac M."/>
        </authorList>
    </citation>
    <scope>NUCLEOTIDE SEQUENCE [LARGE SCALE GENOMIC DNA]</scope>
    <source>
        <strain evidence="1 2">EAF2021</strain>
    </source>
</reference>
<keyword evidence="2" id="KW-1185">Reference proteome</keyword>
<dbReference type="InterPro" id="IPR026906">
    <property type="entry name" value="LRR_5"/>
</dbReference>
<sequence>MSLNQQKKISTPKVVSNDIEYLINEEEKTAGIISCKSSEEQLIIPTTIIDNSKEYDITIIFKQAFKFSKINSIRFAADSKLQEIDEEAFIYSNIESIEIPSEVKRICKNAFFACERLRKIEIPNDSKLQTIESNAFSYTPIESIYLPSKVVELHKEWCYETSKLNKVIVSPDNPYFKTYEDKMIIGKKNIESTNYDQLIFCARNVETITIPNFIECICTYAFFRCEQLRQIEISSDSKLKTIEKCAFSYTPIESIYLPSKVVELHKEWCYETSKLNKVIISPDNPYFKIYEDKMIIGKKNIESTNYDQLIFCARNVETITIPNFIECICTCSFDNCKQIQKVEFLNDSKLEIIEDESFFNSSIRTIKISSKVTKIGSNAFFKCEKLQRIEISNDSELQIIGDFAFAYSPIRSFTFPPEVTKIAAMTFSHCKYLYSIEIPHDSKLQMICDFAFRDSTIERIKIPSRVTQIGNFAFYCCEKLQRVEITNDSELQIIESYAFHKTSIESIVIPSKITSIAETAFLNCNKLQIIEFSDKSMFKLIGNGIIMIPVTGKAGKRTY</sequence>
<name>A0ABR2KIZ5_9EUKA</name>
<dbReference type="InterPro" id="IPR032675">
    <property type="entry name" value="LRR_dom_sf"/>
</dbReference>
<accession>A0ABR2KIZ5</accession>
<comment type="caution">
    <text evidence="1">The sequence shown here is derived from an EMBL/GenBank/DDBJ whole genome shotgun (WGS) entry which is preliminary data.</text>
</comment>
<dbReference type="PANTHER" id="PTHR45661">
    <property type="entry name" value="SURFACE ANTIGEN"/>
    <property type="match status" value="1"/>
</dbReference>